<accession>A0A382BD10</accession>
<gene>
    <name evidence="2" type="ORF">METZ01_LOCUS164016</name>
</gene>
<feature type="non-terminal residue" evidence="2">
    <location>
        <position position="72"/>
    </location>
</feature>
<evidence type="ECO:0000256" key="1">
    <source>
        <dbReference type="SAM" id="Phobius"/>
    </source>
</evidence>
<keyword evidence="1" id="KW-0812">Transmembrane</keyword>
<feature type="transmembrane region" description="Helical" evidence="1">
    <location>
        <begin position="6"/>
        <end position="28"/>
    </location>
</feature>
<dbReference type="EMBL" id="UINC01029062">
    <property type="protein sequence ID" value="SVB11162.1"/>
    <property type="molecule type" value="Genomic_DNA"/>
</dbReference>
<keyword evidence="1" id="KW-0472">Membrane</keyword>
<name>A0A382BD10_9ZZZZ</name>
<evidence type="ECO:0008006" key="3">
    <source>
        <dbReference type="Google" id="ProtNLM"/>
    </source>
</evidence>
<evidence type="ECO:0000313" key="2">
    <source>
        <dbReference type="EMBL" id="SVB11162.1"/>
    </source>
</evidence>
<keyword evidence="1" id="KW-1133">Transmembrane helix</keyword>
<feature type="transmembrane region" description="Helical" evidence="1">
    <location>
        <begin position="40"/>
        <end position="61"/>
    </location>
</feature>
<dbReference type="AlphaFoldDB" id="A0A382BD10"/>
<proteinExistence type="predicted"/>
<organism evidence="2">
    <name type="scientific">marine metagenome</name>
    <dbReference type="NCBI Taxonomy" id="408172"/>
    <lineage>
        <taxon>unclassified sequences</taxon>
        <taxon>metagenomes</taxon>
        <taxon>ecological metagenomes</taxon>
    </lineage>
</organism>
<reference evidence="2" key="1">
    <citation type="submission" date="2018-05" db="EMBL/GenBank/DDBJ databases">
        <authorList>
            <person name="Lanie J.A."/>
            <person name="Ng W.-L."/>
            <person name="Kazmierczak K.M."/>
            <person name="Andrzejewski T.M."/>
            <person name="Davidsen T.M."/>
            <person name="Wayne K.J."/>
            <person name="Tettelin H."/>
            <person name="Glass J.I."/>
            <person name="Rusch D."/>
            <person name="Podicherti R."/>
            <person name="Tsui H.-C.T."/>
            <person name="Winkler M.E."/>
        </authorList>
    </citation>
    <scope>NUCLEOTIDE SEQUENCE</scope>
</reference>
<sequence>MNLKLLFRIFFGVQAVFVLGAIVSPEAMMESFGMNYTSEAGIMLQFAMLGQILFVVLTFQLPDWLGENLAKA</sequence>
<protein>
    <recommendedName>
        <fullName evidence="3">Major facilitator superfamily (MFS) profile domain-containing protein</fullName>
    </recommendedName>
</protein>